<organism evidence="2 3">
    <name type="scientific">Astyanax mexicanus</name>
    <name type="common">Blind cave fish</name>
    <name type="synonym">Astyanax fasciatus mexicanus</name>
    <dbReference type="NCBI Taxonomy" id="7994"/>
    <lineage>
        <taxon>Eukaryota</taxon>
        <taxon>Metazoa</taxon>
        <taxon>Chordata</taxon>
        <taxon>Craniata</taxon>
        <taxon>Vertebrata</taxon>
        <taxon>Euteleostomi</taxon>
        <taxon>Actinopterygii</taxon>
        <taxon>Neopterygii</taxon>
        <taxon>Teleostei</taxon>
        <taxon>Ostariophysi</taxon>
        <taxon>Characiformes</taxon>
        <taxon>Characoidei</taxon>
        <taxon>Acestrorhamphidae</taxon>
        <taxon>Acestrorhamphinae</taxon>
        <taxon>Astyanax</taxon>
    </lineage>
</organism>
<keyword evidence="3" id="KW-1185">Reference proteome</keyword>
<dbReference type="Proteomes" id="UP000018467">
    <property type="component" value="Unassembled WGS sequence"/>
</dbReference>
<evidence type="ECO:0008006" key="4">
    <source>
        <dbReference type="Google" id="ProtNLM"/>
    </source>
</evidence>
<evidence type="ECO:0000313" key="2">
    <source>
        <dbReference type="Ensembl" id="ENSAMXP00000044712.1"/>
    </source>
</evidence>
<name>A0A3B1JQP1_ASTMX</name>
<dbReference type="InterPro" id="IPR011009">
    <property type="entry name" value="Kinase-like_dom_sf"/>
</dbReference>
<reference evidence="3" key="1">
    <citation type="submission" date="2013-03" db="EMBL/GenBank/DDBJ databases">
        <authorList>
            <person name="Jeffery W."/>
            <person name="Warren W."/>
            <person name="Wilson R.K."/>
        </authorList>
    </citation>
    <scope>NUCLEOTIDE SEQUENCE</scope>
    <source>
        <strain evidence="3">female</strain>
    </source>
</reference>
<dbReference type="InParanoid" id="A0A3B1JQP1"/>
<reference evidence="2" key="3">
    <citation type="submission" date="2025-08" db="UniProtKB">
        <authorList>
            <consortium name="Ensembl"/>
        </authorList>
    </citation>
    <scope>IDENTIFICATION</scope>
</reference>
<dbReference type="Ensembl" id="ENSAMXT00000054807.1">
    <property type="protein sequence ID" value="ENSAMXP00000044712.1"/>
    <property type="gene ID" value="ENSAMXG00000040544.1"/>
</dbReference>
<dbReference type="Gene3D" id="3.30.200.20">
    <property type="entry name" value="Phosphorylase Kinase, domain 1"/>
    <property type="match status" value="1"/>
</dbReference>
<dbReference type="SUPFAM" id="SSF56112">
    <property type="entry name" value="Protein kinase-like (PK-like)"/>
    <property type="match status" value="1"/>
</dbReference>
<protein>
    <recommendedName>
        <fullName evidence="4">Protein kinase domain-containing protein</fullName>
    </recommendedName>
</protein>
<dbReference type="AlphaFoldDB" id="A0A3B1JQP1"/>
<sequence length="95" mass="10629">ELDELCYLTAQSMTSMVTSEHFKVVKKLGEGSYGKVMLAVHKRRTPMALKFFPRRSTTLLAFLREYNLSSRSAPIPRSLALWGSSSPHPLTTSSP</sequence>
<dbReference type="InterPro" id="IPR017441">
    <property type="entry name" value="Protein_kinase_ATP_BS"/>
</dbReference>
<evidence type="ECO:0000256" key="1">
    <source>
        <dbReference type="PROSITE-ProRule" id="PRU10141"/>
    </source>
</evidence>
<feature type="binding site" evidence="1">
    <location>
        <position position="50"/>
    </location>
    <ligand>
        <name>ATP</name>
        <dbReference type="ChEBI" id="CHEBI:30616"/>
    </ligand>
</feature>
<reference evidence="2" key="4">
    <citation type="submission" date="2025-09" db="UniProtKB">
        <authorList>
            <consortium name="Ensembl"/>
        </authorList>
    </citation>
    <scope>IDENTIFICATION</scope>
</reference>
<dbReference type="GeneTree" id="ENSGT00940000167905"/>
<dbReference type="Bgee" id="ENSAMXG00000040544">
    <property type="expression patterns" value="Expressed in heart and 4 other cell types or tissues"/>
</dbReference>
<reference evidence="3" key="2">
    <citation type="journal article" date="2014" name="Nat. Commun.">
        <title>The cavefish genome reveals candidate genes for eye loss.</title>
        <authorList>
            <person name="McGaugh S.E."/>
            <person name="Gross J.B."/>
            <person name="Aken B."/>
            <person name="Blin M."/>
            <person name="Borowsky R."/>
            <person name="Chalopin D."/>
            <person name="Hinaux H."/>
            <person name="Jeffery W.R."/>
            <person name="Keene A."/>
            <person name="Ma L."/>
            <person name="Minx P."/>
            <person name="Murphy D."/>
            <person name="O'Quin K.E."/>
            <person name="Retaux S."/>
            <person name="Rohner N."/>
            <person name="Searle S.M."/>
            <person name="Stahl B.A."/>
            <person name="Tabin C."/>
            <person name="Volff J.N."/>
            <person name="Yoshizawa M."/>
            <person name="Warren W.C."/>
        </authorList>
    </citation>
    <scope>NUCLEOTIDE SEQUENCE [LARGE SCALE GENOMIC DNA]</scope>
    <source>
        <strain evidence="3">female</strain>
    </source>
</reference>
<accession>A0A3B1JQP1</accession>
<dbReference type="GO" id="GO:0005524">
    <property type="term" value="F:ATP binding"/>
    <property type="evidence" value="ECO:0007669"/>
    <property type="project" value="UniProtKB-UniRule"/>
</dbReference>
<keyword evidence="1" id="KW-0547">Nucleotide-binding</keyword>
<dbReference type="PROSITE" id="PS00107">
    <property type="entry name" value="PROTEIN_KINASE_ATP"/>
    <property type="match status" value="1"/>
</dbReference>
<proteinExistence type="predicted"/>
<keyword evidence="1" id="KW-0067">ATP-binding</keyword>
<evidence type="ECO:0000313" key="3">
    <source>
        <dbReference type="Proteomes" id="UP000018467"/>
    </source>
</evidence>